<evidence type="ECO:0000313" key="2">
    <source>
        <dbReference type="EMBL" id="KAG7319435.1"/>
    </source>
</evidence>
<feature type="region of interest" description="Disordered" evidence="1">
    <location>
        <begin position="39"/>
        <end position="74"/>
    </location>
</feature>
<dbReference type="Proteomes" id="UP000824219">
    <property type="component" value="Linkage Group LG20"/>
</dbReference>
<feature type="compositionally biased region" description="Basic and acidic residues" evidence="1">
    <location>
        <begin position="48"/>
        <end position="74"/>
    </location>
</feature>
<protein>
    <submittedName>
        <fullName evidence="2">Uncharacterized protein</fullName>
    </submittedName>
</protein>
<organism evidence="2 3">
    <name type="scientific">Hemibagrus wyckioides</name>
    <dbReference type="NCBI Taxonomy" id="337641"/>
    <lineage>
        <taxon>Eukaryota</taxon>
        <taxon>Metazoa</taxon>
        <taxon>Chordata</taxon>
        <taxon>Craniata</taxon>
        <taxon>Vertebrata</taxon>
        <taxon>Euteleostomi</taxon>
        <taxon>Actinopterygii</taxon>
        <taxon>Neopterygii</taxon>
        <taxon>Teleostei</taxon>
        <taxon>Ostariophysi</taxon>
        <taxon>Siluriformes</taxon>
        <taxon>Bagridae</taxon>
        <taxon>Hemibagrus</taxon>
    </lineage>
</organism>
<evidence type="ECO:0000313" key="3">
    <source>
        <dbReference type="Proteomes" id="UP000824219"/>
    </source>
</evidence>
<accession>A0A9D3NC41</accession>
<keyword evidence="3" id="KW-1185">Reference proteome</keyword>
<comment type="caution">
    <text evidence="2">The sequence shown here is derived from an EMBL/GenBank/DDBJ whole genome shotgun (WGS) entry which is preliminary data.</text>
</comment>
<gene>
    <name evidence="2" type="ORF">KOW79_016578</name>
</gene>
<reference evidence="2 3" key="1">
    <citation type="submission" date="2021-06" db="EMBL/GenBank/DDBJ databases">
        <title>Chromosome-level genome assembly of the red-tail catfish (Hemibagrus wyckioides).</title>
        <authorList>
            <person name="Shao F."/>
        </authorList>
    </citation>
    <scope>NUCLEOTIDE SEQUENCE [LARGE SCALE GENOMIC DNA]</scope>
    <source>
        <strain evidence="2">EC202008001</strain>
        <tissue evidence="2">Blood</tissue>
    </source>
</reference>
<evidence type="ECO:0000256" key="1">
    <source>
        <dbReference type="SAM" id="MobiDB-lite"/>
    </source>
</evidence>
<sequence>MEKNTAPSRLNTRHTTRSCDDDVDVLTLELTSINFFSNLSNSSSFVGSKEKKGEKKEKEEKEKEEKKETKKKEK</sequence>
<name>A0A9D3NC41_9TELE</name>
<dbReference type="AlphaFoldDB" id="A0A9D3NC41"/>
<dbReference type="EMBL" id="JAHKSW010000020">
    <property type="protein sequence ID" value="KAG7319435.1"/>
    <property type="molecule type" value="Genomic_DNA"/>
</dbReference>
<proteinExistence type="predicted"/>